<feature type="region of interest" description="Disordered" evidence="1">
    <location>
        <begin position="37"/>
        <end position="79"/>
    </location>
</feature>
<dbReference type="AlphaFoldDB" id="Q4WKX9"/>
<proteinExistence type="predicted"/>
<organism evidence="3 4">
    <name type="scientific">Aspergillus fumigatus (strain ATCC MYA-4609 / CBS 101355 / FGSC A1100 / Af293)</name>
    <name type="common">Neosartorya fumigata</name>
    <dbReference type="NCBI Taxonomy" id="330879"/>
    <lineage>
        <taxon>Eukaryota</taxon>
        <taxon>Fungi</taxon>
        <taxon>Dikarya</taxon>
        <taxon>Ascomycota</taxon>
        <taxon>Pezizomycotina</taxon>
        <taxon>Eurotiomycetes</taxon>
        <taxon>Eurotiomycetidae</taxon>
        <taxon>Eurotiales</taxon>
        <taxon>Aspergillaceae</taxon>
        <taxon>Aspergillus</taxon>
        <taxon>Aspergillus subgen. Fumigati</taxon>
    </lineage>
</organism>
<evidence type="ECO:0000256" key="2">
    <source>
        <dbReference type="SAM" id="SignalP"/>
    </source>
</evidence>
<evidence type="ECO:0000256" key="1">
    <source>
        <dbReference type="SAM" id="MobiDB-lite"/>
    </source>
</evidence>
<feature type="region of interest" description="Disordered" evidence="1">
    <location>
        <begin position="216"/>
        <end position="254"/>
    </location>
</feature>
<dbReference type="Proteomes" id="UP000002530">
    <property type="component" value="Unassembled WGS sequence"/>
</dbReference>
<dbReference type="VEuPathDB" id="FungiDB:Afu1g00910"/>
<dbReference type="RefSeq" id="XP_749841.1">
    <property type="nucleotide sequence ID" value="XM_744748.1"/>
</dbReference>
<dbReference type="KEGG" id="afm:AFUA_1G00910"/>
<feature type="compositionally biased region" description="Polar residues" evidence="1">
    <location>
        <begin position="219"/>
        <end position="235"/>
    </location>
</feature>
<feature type="signal peptide" evidence="2">
    <location>
        <begin position="1"/>
        <end position="17"/>
    </location>
</feature>
<sequence>MTLLIILFGLLLGGIFCIDEVTSSPLNNYIASQAGTWGHSPSYAPTPGDFGRERTPSEYSLSPTHQFGERSTPLPQSQPSRLRFLDDLESDNGATDDDHPTYIPYVIEWRVTLNHRVLAKDTEQDLVSRPSSYWRQIKQKAERVLRQKVNHNQRVKPDDTSVVVSVNGRSQRDLTKHFEKTNIDWTAINRQIFMWQNLLHQCDKKLGISISINYMEDNSPPTRRTNKRGSSSATNRMLRERDDRIDAEDSSRQPSVWRDVYQKMRCPGPPCHHEGQYCWQDPEGKKHYKLRTHHLTALVKYVEQGGIIESHDDIPDNVREQLYAEERQRLSKQNKSTNGSTGSMPPQININVLPAQSSQPSISSWGAEANPSTAQGEIVDIPGLLDQAVEEYTDWHLSRVSAETFKANIKKARDVALDNCLDLKQIHGENPEFFVKQGVKIGAARKFVSDISLWLKHREQNKESGNH</sequence>
<keyword evidence="4" id="KW-1185">Reference proteome</keyword>
<reference evidence="3 4" key="1">
    <citation type="journal article" date="2005" name="Nature">
        <title>Genomic sequence of the pathogenic and allergenic filamentous fungus Aspergillus fumigatus.</title>
        <authorList>
            <person name="Nierman W.C."/>
            <person name="Pain A."/>
            <person name="Anderson M.J."/>
            <person name="Wortman J.R."/>
            <person name="Kim H.S."/>
            <person name="Arroyo J."/>
            <person name="Berriman M."/>
            <person name="Abe K."/>
            <person name="Archer D.B."/>
            <person name="Bermejo C."/>
            <person name="Bennett J."/>
            <person name="Bowyer P."/>
            <person name="Chen D."/>
            <person name="Collins M."/>
            <person name="Coulsen R."/>
            <person name="Davies R."/>
            <person name="Dyer P.S."/>
            <person name="Farman M."/>
            <person name="Fedorova N."/>
            <person name="Fedorova N."/>
            <person name="Feldblyum T.V."/>
            <person name="Fischer R."/>
            <person name="Fosker N."/>
            <person name="Fraser A."/>
            <person name="Garcia J.L."/>
            <person name="Garcia M.J."/>
            <person name="Goble A."/>
            <person name="Goldman G.H."/>
            <person name="Gomi K."/>
            <person name="Griffith-Jones S."/>
            <person name="Gwilliam R."/>
            <person name="Haas B."/>
            <person name="Haas H."/>
            <person name="Harris D."/>
            <person name="Horiuchi H."/>
            <person name="Huang J."/>
            <person name="Humphray S."/>
            <person name="Jimenez J."/>
            <person name="Keller N."/>
            <person name="Khouri H."/>
            <person name="Kitamoto K."/>
            <person name="Kobayashi T."/>
            <person name="Konzack S."/>
            <person name="Kulkarni R."/>
            <person name="Kumagai T."/>
            <person name="Lafon A."/>
            <person name="Latge J.P."/>
            <person name="Li W."/>
            <person name="Lord A."/>
            <person name="Lu C."/>
            <person name="Majoros W.H."/>
            <person name="May G.S."/>
            <person name="Miller B.L."/>
            <person name="Mohamoud Y."/>
            <person name="Molina M."/>
            <person name="Monod M."/>
            <person name="Mouyna I."/>
            <person name="Mulligan S."/>
            <person name="Murphy L."/>
            <person name="O'Neil S."/>
            <person name="Paulsen I."/>
            <person name="Penalva M.A."/>
            <person name="Pertea M."/>
            <person name="Price C."/>
            <person name="Pritchard B.L."/>
            <person name="Quail M.A."/>
            <person name="Rabbinowitsch E."/>
            <person name="Rawlins N."/>
            <person name="Rajandream M.A."/>
            <person name="Reichard U."/>
            <person name="Renauld H."/>
            <person name="Robson G.D."/>
            <person name="Rodriguez de Cordoba S."/>
            <person name="Rodriguez-Pena J.M."/>
            <person name="Ronning C.M."/>
            <person name="Rutter S."/>
            <person name="Salzberg S.L."/>
            <person name="Sanchez M."/>
            <person name="Sanchez-Ferrero J.C."/>
            <person name="Saunders D."/>
            <person name="Seeger K."/>
            <person name="Squares R."/>
            <person name="Squares S."/>
            <person name="Takeuchi M."/>
            <person name="Tekaia F."/>
            <person name="Turner G."/>
            <person name="Vazquez de Aldana C.R."/>
            <person name="Weidman J."/>
            <person name="White O."/>
            <person name="Woodward J."/>
            <person name="Yu J.H."/>
            <person name="Fraser C."/>
            <person name="Galagan J.E."/>
            <person name="Asai K."/>
            <person name="Machida M."/>
            <person name="Hall N."/>
            <person name="Barrell B."/>
            <person name="Denning D.W."/>
        </authorList>
    </citation>
    <scope>NUCLEOTIDE SEQUENCE [LARGE SCALE GENOMIC DNA]</scope>
    <source>
        <strain evidence="3 4">Af293</strain>
    </source>
</reference>
<feature type="compositionally biased region" description="Polar residues" evidence="1">
    <location>
        <begin position="331"/>
        <end position="349"/>
    </location>
</feature>
<dbReference type="OMA" id="IRDTEWD"/>
<dbReference type="GeneID" id="3507539"/>
<comment type="caution">
    <text evidence="3">The sequence shown here is derived from an EMBL/GenBank/DDBJ whole genome shotgun (WGS) entry which is preliminary data.</text>
</comment>
<feature type="compositionally biased region" description="Basic and acidic residues" evidence="1">
    <location>
        <begin position="237"/>
        <end position="251"/>
    </location>
</feature>
<dbReference type="EMBL" id="AAHF01000007">
    <property type="protein sequence ID" value="EAL87803.1"/>
    <property type="molecule type" value="Genomic_DNA"/>
</dbReference>
<dbReference type="HOGENOM" id="CLU_037030_1_0_1"/>
<feature type="region of interest" description="Disordered" evidence="1">
    <location>
        <begin position="328"/>
        <end position="349"/>
    </location>
</feature>
<name>Q4WKX9_ASPFU</name>
<dbReference type="OrthoDB" id="4232626at2759"/>
<protein>
    <submittedName>
        <fullName evidence="3">Uncharacterized protein</fullName>
    </submittedName>
</protein>
<gene>
    <name evidence="3" type="ORF">AFUA_1G00910</name>
</gene>
<evidence type="ECO:0000313" key="4">
    <source>
        <dbReference type="Proteomes" id="UP000002530"/>
    </source>
</evidence>
<dbReference type="InParanoid" id="Q4WKX9"/>
<keyword evidence="2" id="KW-0732">Signal</keyword>
<feature type="chain" id="PRO_5004246306" evidence="2">
    <location>
        <begin position="18"/>
        <end position="467"/>
    </location>
</feature>
<accession>Q4WKX9</accession>
<evidence type="ECO:0000313" key="3">
    <source>
        <dbReference type="EMBL" id="EAL87803.1"/>
    </source>
</evidence>